<dbReference type="InterPro" id="IPR046529">
    <property type="entry name" value="DUF6594"/>
</dbReference>
<evidence type="ECO:0000256" key="1">
    <source>
        <dbReference type="SAM" id="Coils"/>
    </source>
</evidence>
<proteinExistence type="predicted"/>
<protein>
    <recommendedName>
        <fullName evidence="3">DUF6594 domain-containing protein</fullName>
    </recommendedName>
</protein>
<name>A0A0D2GF18_9EURO</name>
<accession>A0A0D2GF18</accession>
<dbReference type="VEuPathDB" id="FungiDB:Z517_06010"/>
<feature type="transmembrane region" description="Helical" evidence="2">
    <location>
        <begin position="278"/>
        <end position="297"/>
    </location>
</feature>
<keyword evidence="5" id="KW-1185">Reference proteome</keyword>
<dbReference type="Proteomes" id="UP000053029">
    <property type="component" value="Unassembled WGS sequence"/>
</dbReference>
<evidence type="ECO:0000256" key="2">
    <source>
        <dbReference type="SAM" id="Phobius"/>
    </source>
</evidence>
<gene>
    <name evidence="4" type="ORF">Z517_06010</name>
</gene>
<dbReference type="OrthoDB" id="3533814at2759"/>
<dbReference type="Pfam" id="PF20237">
    <property type="entry name" value="DUF6594"/>
    <property type="match status" value="1"/>
</dbReference>
<keyword evidence="2" id="KW-1133">Transmembrane helix</keyword>
<feature type="transmembrane region" description="Helical" evidence="2">
    <location>
        <begin position="252"/>
        <end position="272"/>
    </location>
</feature>
<evidence type="ECO:0000313" key="5">
    <source>
        <dbReference type="Proteomes" id="UP000053029"/>
    </source>
</evidence>
<feature type="coiled-coil region" evidence="1">
    <location>
        <begin position="66"/>
        <end position="96"/>
    </location>
</feature>
<dbReference type="RefSeq" id="XP_013283206.1">
    <property type="nucleotide sequence ID" value="XM_013427752.1"/>
</dbReference>
<dbReference type="STRING" id="1442368.A0A0D2GF18"/>
<keyword evidence="1" id="KW-0175">Coiled coil</keyword>
<dbReference type="GeneID" id="25305500"/>
<dbReference type="HOGENOM" id="CLU_051118_2_2_1"/>
<dbReference type="EMBL" id="KN846972">
    <property type="protein sequence ID" value="KIW79398.1"/>
    <property type="molecule type" value="Genomic_DNA"/>
</dbReference>
<feature type="domain" description="DUF6594" evidence="3">
    <location>
        <begin position="39"/>
        <end position="315"/>
    </location>
</feature>
<evidence type="ECO:0000259" key="3">
    <source>
        <dbReference type="Pfam" id="PF20237"/>
    </source>
</evidence>
<reference evidence="4 5" key="1">
    <citation type="submission" date="2015-01" db="EMBL/GenBank/DDBJ databases">
        <title>The Genome Sequence of Fonsecaea pedrosoi CBS 271.37.</title>
        <authorList>
            <consortium name="The Broad Institute Genomics Platform"/>
            <person name="Cuomo C."/>
            <person name="de Hoog S."/>
            <person name="Gorbushina A."/>
            <person name="Stielow B."/>
            <person name="Teixiera M."/>
            <person name="Abouelleil A."/>
            <person name="Chapman S.B."/>
            <person name="Priest M."/>
            <person name="Young S.K."/>
            <person name="Wortman J."/>
            <person name="Nusbaum C."/>
            <person name="Birren B."/>
        </authorList>
    </citation>
    <scope>NUCLEOTIDE SEQUENCE [LARGE SCALE GENOMIC DNA]</scope>
    <source>
        <strain evidence="4 5">CBS 271.37</strain>
    </source>
</reference>
<keyword evidence="2" id="KW-0812">Transmembrane</keyword>
<evidence type="ECO:0000313" key="4">
    <source>
        <dbReference type="EMBL" id="KIW79398.1"/>
    </source>
</evidence>
<keyword evidence="2" id="KW-0472">Membrane</keyword>
<sequence>MSVEKPSSSSPSETIVESEAAVVQAPPAGITRSWSMGSYPKLSDLMGTWPEVAIFRRFGSLNAQNLLFLQAEITHLETELRDLRNEEEQRQDLKGIEAQRNWYKLSQGLEDDDEPSEQWDIIQKIRVKLREYNESLLQYKELCTLQNPTKHDLKMLRVWLEHRDHGDNFLGGVERDIFHIDDPDDPSCDDRSSDLVTVSHEAVEKDFFSRWVSDELVGRFHNLIGRRWKRPVDPECGIYNYRKTHVRALSHLVGVVLASAIPAASIFTLYFVNNMVDRLGVLLAYSALFSICLAIFTTARRVEIFAATAAYVTFLSVLALSWNLESH</sequence>
<dbReference type="PANTHER" id="PTHR34502:SF5">
    <property type="entry name" value="DUF6594 DOMAIN-CONTAINING PROTEIN"/>
    <property type="match status" value="1"/>
</dbReference>
<dbReference type="AlphaFoldDB" id="A0A0D2GF18"/>
<feature type="transmembrane region" description="Helical" evidence="2">
    <location>
        <begin position="304"/>
        <end position="324"/>
    </location>
</feature>
<dbReference type="PANTHER" id="PTHR34502">
    <property type="entry name" value="DUF6594 DOMAIN-CONTAINING PROTEIN-RELATED"/>
    <property type="match status" value="1"/>
</dbReference>
<organism evidence="4 5">
    <name type="scientific">Fonsecaea pedrosoi CBS 271.37</name>
    <dbReference type="NCBI Taxonomy" id="1442368"/>
    <lineage>
        <taxon>Eukaryota</taxon>
        <taxon>Fungi</taxon>
        <taxon>Dikarya</taxon>
        <taxon>Ascomycota</taxon>
        <taxon>Pezizomycotina</taxon>
        <taxon>Eurotiomycetes</taxon>
        <taxon>Chaetothyriomycetidae</taxon>
        <taxon>Chaetothyriales</taxon>
        <taxon>Herpotrichiellaceae</taxon>
        <taxon>Fonsecaea</taxon>
    </lineage>
</organism>